<feature type="transmembrane region" description="Helical" evidence="1">
    <location>
        <begin position="7"/>
        <end position="28"/>
    </location>
</feature>
<evidence type="ECO:0000313" key="3">
    <source>
        <dbReference type="Proteomes" id="UP000192393"/>
    </source>
</evidence>
<evidence type="ECO:0008006" key="4">
    <source>
        <dbReference type="Google" id="ProtNLM"/>
    </source>
</evidence>
<evidence type="ECO:0000313" key="2">
    <source>
        <dbReference type="EMBL" id="SMC43235.1"/>
    </source>
</evidence>
<dbReference type="RefSeq" id="WP_143736310.1">
    <property type="nucleotide sequence ID" value="NZ_FWXS01000002.1"/>
</dbReference>
<dbReference type="AlphaFoldDB" id="A0A1W1Z462"/>
<organism evidence="2 3">
    <name type="scientific">Moheibacter sediminis</name>
    <dbReference type="NCBI Taxonomy" id="1434700"/>
    <lineage>
        <taxon>Bacteria</taxon>
        <taxon>Pseudomonadati</taxon>
        <taxon>Bacteroidota</taxon>
        <taxon>Flavobacteriia</taxon>
        <taxon>Flavobacteriales</taxon>
        <taxon>Weeksellaceae</taxon>
        <taxon>Moheibacter</taxon>
    </lineage>
</organism>
<dbReference type="Proteomes" id="UP000192393">
    <property type="component" value="Unassembled WGS sequence"/>
</dbReference>
<dbReference type="OrthoDB" id="965894at2"/>
<protein>
    <recommendedName>
        <fullName evidence="4">C4-dicarboxylate ABC transporter</fullName>
    </recommendedName>
</protein>
<accession>A0A1W1Z462</accession>
<proteinExistence type="predicted"/>
<keyword evidence="1" id="KW-1133">Transmembrane helix</keyword>
<gene>
    <name evidence="2" type="ORF">SAMN06296427_102188</name>
</gene>
<evidence type="ECO:0000256" key="1">
    <source>
        <dbReference type="SAM" id="Phobius"/>
    </source>
</evidence>
<keyword evidence="1" id="KW-0812">Transmembrane</keyword>
<dbReference type="STRING" id="1434700.SAMN06296427_102188"/>
<feature type="transmembrane region" description="Helical" evidence="1">
    <location>
        <begin position="34"/>
        <end position="52"/>
    </location>
</feature>
<name>A0A1W1Z462_9FLAO</name>
<reference evidence="2 3" key="1">
    <citation type="submission" date="2017-04" db="EMBL/GenBank/DDBJ databases">
        <authorList>
            <person name="Afonso C.L."/>
            <person name="Miller P.J."/>
            <person name="Scott M.A."/>
            <person name="Spackman E."/>
            <person name="Goraichik I."/>
            <person name="Dimitrov K.M."/>
            <person name="Suarez D.L."/>
            <person name="Swayne D.E."/>
        </authorList>
    </citation>
    <scope>NUCLEOTIDE SEQUENCE [LARGE SCALE GENOMIC DNA]</scope>
    <source>
        <strain evidence="2 3">CGMCC 1.12708</strain>
    </source>
</reference>
<keyword evidence="1" id="KW-0472">Membrane</keyword>
<keyword evidence="3" id="KW-1185">Reference proteome</keyword>
<sequence>MIRQVIYVFMGFLYAGMGVFVILREWFLTELTPVAAKALGILFIAYGTFRTYRAIKAIRTKDF</sequence>
<dbReference type="EMBL" id="FWXS01000002">
    <property type="protein sequence ID" value="SMC43235.1"/>
    <property type="molecule type" value="Genomic_DNA"/>
</dbReference>